<dbReference type="InterPro" id="IPR036397">
    <property type="entry name" value="RNaseH_sf"/>
</dbReference>
<dbReference type="EMBL" id="JABTTQ020000149">
    <property type="protein sequence ID" value="KAK6141372.1"/>
    <property type="molecule type" value="Genomic_DNA"/>
</dbReference>
<dbReference type="InterPro" id="IPR012337">
    <property type="entry name" value="RNaseH-like_sf"/>
</dbReference>
<dbReference type="InterPro" id="IPR026960">
    <property type="entry name" value="RVT-Znf"/>
</dbReference>
<evidence type="ECO:0000313" key="4">
    <source>
        <dbReference type="Proteomes" id="UP001318860"/>
    </source>
</evidence>
<feature type="domain" description="Reverse transcriptase zinc-binding" evidence="2">
    <location>
        <begin position="353"/>
        <end position="423"/>
    </location>
</feature>
<gene>
    <name evidence="3" type="ORF">DH2020_024889</name>
</gene>
<dbReference type="PANTHER" id="PTHR33116:SF86">
    <property type="entry name" value="REVERSE TRANSCRIPTASE DOMAIN-CONTAINING PROTEIN"/>
    <property type="match status" value="1"/>
</dbReference>
<dbReference type="InterPro" id="IPR044730">
    <property type="entry name" value="RNase_H-like_dom_plant"/>
</dbReference>
<accession>A0ABR0W537</accession>
<proteinExistence type="predicted"/>
<comment type="caution">
    <text evidence="3">The sequence shown here is derived from an EMBL/GenBank/DDBJ whole genome shotgun (WGS) entry which is preliminary data.</text>
</comment>
<dbReference type="CDD" id="cd06222">
    <property type="entry name" value="RNase_H_like"/>
    <property type="match status" value="1"/>
</dbReference>
<reference evidence="3 4" key="1">
    <citation type="journal article" date="2021" name="Comput. Struct. Biotechnol. J.">
        <title>De novo genome assembly of the potent medicinal plant Rehmannia glutinosa using nanopore technology.</title>
        <authorList>
            <person name="Ma L."/>
            <person name="Dong C."/>
            <person name="Song C."/>
            <person name="Wang X."/>
            <person name="Zheng X."/>
            <person name="Niu Y."/>
            <person name="Chen S."/>
            <person name="Feng W."/>
        </authorList>
    </citation>
    <scope>NUCLEOTIDE SEQUENCE [LARGE SCALE GENOMIC DNA]</scope>
    <source>
        <strain evidence="3">DH-2019</strain>
    </source>
</reference>
<evidence type="ECO:0000313" key="3">
    <source>
        <dbReference type="EMBL" id="KAK6141372.1"/>
    </source>
</evidence>
<sequence length="676" mass="75998">MDQALGRVRTKVTSEMASAPPLQPFTRDEVIRALKRPNTSQEIRNCITSILNIPEVVSHGKYLGLPSVVGANKQQIFSNIVDRAWSKLQGWKEMHLSQAGRLILIQSVIQSIPTFAMSCFRIPDYIIDKLQSMMAHFLWSGNPEKRSIHWRSWDKLCRSKASGGLGLRHLKAFNLALLCKQSWRILTCPTSLLAHVFKAKYFPRGDLMTAQIGHRPSWSWRSIFASLKCLKLGSRKQIRSGMSTKIWTDPWITCHSDFLIHTPRPQSSSLHTVADLIDNDLGLWNIALVRSTFSTAEAKSILALPISRSHGSDTWCWHFSKQGKYTVKTAYHAILENALLPGLVHSHASSSCGVNPVWKKIWKLRIPHRTQLFFWRCLSQSVATFDNLQLHHLESSDPCCFCDHHSPTSAHIFFTCSFAAASWKLAGIWELIMKFEQPSASLWLQDILLHFDQDICELVAIMCDFIWLFRNKKKWEATSTEPYMVALLANNKILDYRASHLWPERPSLALISPCLIPRQPSGPCIFFDGAISSSNNCAGIGVAAFDPGGRFICGVSKRFYGIQNSEVAEMLALKEALSLGKDLNLSLVEIFGDAAAIILAINGDTLFPASCAVLCDDVLDAKSLVSLGGIFWTKRANNSVAHFFSLHAKNMFYDSFVWDALLNHLCQSLLDDFQHP</sequence>
<name>A0ABR0W537_REHGL</name>
<dbReference type="Proteomes" id="UP001318860">
    <property type="component" value="Unassembled WGS sequence"/>
</dbReference>
<dbReference type="PANTHER" id="PTHR33116">
    <property type="entry name" value="REVERSE TRANSCRIPTASE ZINC-BINDING DOMAIN-CONTAINING PROTEIN-RELATED-RELATED"/>
    <property type="match status" value="1"/>
</dbReference>
<feature type="domain" description="RNase H type-1" evidence="1">
    <location>
        <begin position="527"/>
        <end position="645"/>
    </location>
</feature>
<dbReference type="SUPFAM" id="SSF53098">
    <property type="entry name" value="Ribonuclease H-like"/>
    <property type="match status" value="1"/>
</dbReference>
<dbReference type="Pfam" id="PF13456">
    <property type="entry name" value="RVT_3"/>
    <property type="match status" value="1"/>
</dbReference>
<organism evidence="3 4">
    <name type="scientific">Rehmannia glutinosa</name>
    <name type="common">Chinese foxglove</name>
    <dbReference type="NCBI Taxonomy" id="99300"/>
    <lineage>
        <taxon>Eukaryota</taxon>
        <taxon>Viridiplantae</taxon>
        <taxon>Streptophyta</taxon>
        <taxon>Embryophyta</taxon>
        <taxon>Tracheophyta</taxon>
        <taxon>Spermatophyta</taxon>
        <taxon>Magnoliopsida</taxon>
        <taxon>eudicotyledons</taxon>
        <taxon>Gunneridae</taxon>
        <taxon>Pentapetalae</taxon>
        <taxon>asterids</taxon>
        <taxon>lamiids</taxon>
        <taxon>Lamiales</taxon>
        <taxon>Orobanchaceae</taxon>
        <taxon>Rehmannieae</taxon>
        <taxon>Rehmannia</taxon>
    </lineage>
</organism>
<protein>
    <recommendedName>
        <fullName evidence="5">Reverse transcriptase zinc-binding domain-containing protein</fullName>
    </recommendedName>
</protein>
<dbReference type="Pfam" id="PF13966">
    <property type="entry name" value="zf-RVT"/>
    <property type="match status" value="1"/>
</dbReference>
<dbReference type="Gene3D" id="3.30.420.10">
    <property type="entry name" value="Ribonuclease H-like superfamily/Ribonuclease H"/>
    <property type="match status" value="1"/>
</dbReference>
<evidence type="ECO:0000259" key="1">
    <source>
        <dbReference type="Pfam" id="PF13456"/>
    </source>
</evidence>
<evidence type="ECO:0008006" key="5">
    <source>
        <dbReference type="Google" id="ProtNLM"/>
    </source>
</evidence>
<dbReference type="InterPro" id="IPR002156">
    <property type="entry name" value="RNaseH_domain"/>
</dbReference>
<keyword evidence="4" id="KW-1185">Reference proteome</keyword>
<evidence type="ECO:0000259" key="2">
    <source>
        <dbReference type="Pfam" id="PF13966"/>
    </source>
</evidence>